<keyword evidence="3" id="KW-0325">Glycoprotein</keyword>
<dbReference type="PROSITE" id="PS50011">
    <property type="entry name" value="PROTEIN_KINASE_DOM"/>
    <property type="match status" value="1"/>
</dbReference>
<keyword evidence="7" id="KW-1185">Reference proteome</keyword>
<dbReference type="InterPro" id="IPR001245">
    <property type="entry name" value="Ser-Thr/Tyr_kinase_cat_dom"/>
</dbReference>
<dbReference type="SUPFAM" id="SSF52058">
    <property type="entry name" value="L domain-like"/>
    <property type="match status" value="1"/>
</dbReference>
<evidence type="ECO:0000313" key="7">
    <source>
        <dbReference type="Proteomes" id="UP000796880"/>
    </source>
</evidence>
<proteinExistence type="predicted"/>
<protein>
    <recommendedName>
        <fullName evidence="5">Protein kinase domain-containing protein</fullName>
    </recommendedName>
</protein>
<dbReference type="SMART" id="SM00219">
    <property type="entry name" value="TyrKc"/>
    <property type="match status" value="1"/>
</dbReference>
<dbReference type="PANTHER" id="PTHR48056">
    <property type="entry name" value="LRR RECEPTOR-LIKE SERINE/THREONINE-PROTEIN KINASE-RELATED"/>
    <property type="match status" value="1"/>
</dbReference>
<dbReference type="PANTHER" id="PTHR48056:SF57">
    <property type="entry name" value="LEUCINE-RICH REPEAT-CONTAINING N-TERMINAL PLANT-TYPE DOMAIN-CONTAINING PROTEIN"/>
    <property type="match status" value="1"/>
</dbReference>
<name>A0A8K0HA01_9ROSA</name>
<dbReference type="InterPro" id="IPR000719">
    <property type="entry name" value="Prot_kinase_dom"/>
</dbReference>
<dbReference type="InterPro" id="IPR050647">
    <property type="entry name" value="Plant_LRR-RLKs"/>
</dbReference>
<dbReference type="GO" id="GO:0004713">
    <property type="term" value="F:protein tyrosine kinase activity"/>
    <property type="evidence" value="ECO:0007669"/>
    <property type="project" value="InterPro"/>
</dbReference>
<feature type="region of interest" description="Disordered" evidence="4">
    <location>
        <begin position="25"/>
        <end position="54"/>
    </location>
</feature>
<dbReference type="Gene3D" id="3.30.200.20">
    <property type="entry name" value="Phosphorylase Kinase, domain 1"/>
    <property type="match status" value="1"/>
</dbReference>
<dbReference type="GO" id="GO:0033612">
    <property type="term" value="F:receptor serine/threonine kinase binding"/>
    <property type="evidence" value="ECO:0007669"/>
    <property type="project" value="TreeGrafter"/>
</dbReference>
<dbReference type="InterPro" id="IPR020635">
    <property type="entry name" value="Tyr_kinase_cat_dom"/>
</dbReference>
<reference evidence="6" key="1">
    <citation type="submission" date="2020-03" db="EMBL/GenBank/DDBJ databases">
        <title>A high-quality chromosome-level genome assembly of a woody plant with both climbing and erect habits, Rhamnella rubrinervis.</title>
        <authorList>
            <person name="Lu Z."/>
            <person name="Yang Y."/>
            <person name="Zhu X."/>
            <person name="Sun Y."/>
        </authorList>
    </citation>
    <scope>NUCLEOTIDE SEQUENCE</scope>
    <source>
        <strain evidence="6">BYM</strain>
        <tissue evidence="6">Leaf</tissue>
    </source>
</reference>
<organism evidence="6 7">
    <name type="scientific">Rhamnella rubrinervis</name>
    <dbReference type="NCBI Taxonomy" id="2594499"/>
    <lineage>
        <taxon>Eukaryota</taxon>
        <taxon>Viridiplantae</taxon>
        <taxon>Streptophyta</taxon>
        <taxon>Embryophyta</taxon>
        <taxon>Tracheophyta</taxon>
        <taxon>Spermatophyta</taxon>
        <taxon>Magnoliopsida</taxon>
        <taxon>eudicotyledons</taxon>
        <taxon>Gunneridae</taxon>
        <taxon>Pentapetalae</taxon>
        <taxon>rosids</taxon>
        <taxon>fabids</taxon>
        <taxon>Rosales</taxon>
        <taxon>Rhamnaceae</taxon>
        <taxon>rhamnoid group</taxon>
        <taxon>Rhamneae</taxon>
        <taxon>Rhamnella</taxon>
    </lineage>
</organism>
<dbReference type="GO" id="GO:0005524">
    <property type="term" value="F:ATP binding"/>
    <property type="evidence" value="ECO:0007669"/>
    <property type="project" value="InterPro"/>
</dbReference>
<gene>
    <name evidence="6" type="ORF">FNV43_RR08820</name>
</gene>
<dbReference type="OrthoDB" id="1394818at2759"/>
<dbReference type="SUPFAM" id="SSF56112">
    <property type="entry name" value="Protein kinase-like (PK-like)"/>
    <property type="match status" value="1"/>
</dbReference>
<feature type="compositionally biased region" description="Low complexity" evidence="4">
    <location>
        <begin position="140"/>
        <end position="158"/>
    </location>
</feature>
<keyword evidence="1" id="KW-0433">Leucine-rich repeat</keyword>
<dbReference type="EMBL" id="VOIH02000004">
    <property type="protein sequence ID" value="KAF3448110.1"/>
    <property type="molecule type" value="Genomic_DNA"/>
</dbReference>
<evidence type="ECO:0000256" key="4">
    <source>
        <dbReference type="SAM" id="MobiDB-lite"/>
    </source>
</evidence>
<comment type="caution">
    <text evidence="6">The sequence shown here is derived from an EMBL/GenBank/DDBJ whole genome shotgun (WGS) entry which is preliminary data.</text>
</comment>
<dbReference type="Gene3D" id="3.80.10.10">
    <property type="entry name" value="Ribonuclease Inhibitor"/>
    <property type="match status" value="2"/>
</dbReference>
<feature type="domain" description="Protein kinase" evidence="5">
    <location>
        <begin position="165"/>
        <end position="547"/>
    </location>
</feature>
<evidence type="ECO:0000256" key="3">
    <source>
        <dbReference type="ARBA" id="ARBA00023180"/>
    </source>
</evidence>
<sequence>MKGEEGVKVRAEKGVKRDVGGFGKAIAEAGEGGPGREVVAGGRGDGSKEDDAAKGNMIGVGKIKQYSNLLDKPHQQGKQERDFLGLSSKKESVIVQEDVTNGSKNSGGFVELKPNTYSAIEVIEMILIFLLSASAVSKTSSRTSNSSAPSSLTIPSFSDRSNASTLPTPRTEEGGFGYVFKEWIDEHTMTAAKPGSGMVVTVKKLKPEGFQGHKEWLTEVNYLGQLHHPNLVKLIGYFVEGENQLLVYEFMPKGSLENHLFKILEFPNATFSILDALDLSSNVSHGPIPMSIFKLKILGIFSLSFNNFNGTIELGIIQGLSNRTSFDLSYNNLSVSSSSFGSNFTSLPLIHSIEVASCKLIAGKIPRLPPYASYIDLSNNNFTSSVPSDNGKNLSTDYTLDLNENLLTKRTPQSLASCRALEVFDVGNNDARYISIVFEKLLHLATSNNFSGEVPGQRLMKWDAMISSKAYDPSELNLLRFAFFQLDPFVYYQNAVIVTNKGHKMELVKILGVFTSINFSSNNFHGEILKKLGQLKCLPGNQIQTFLASSFEGNDGLCGPPLPPHCMDDGARMLLETPKASHSKPGIRVEWDLIAAEIGFIVWNCCWTAHVFQKMEKTLF</sequence>
<dbReference type="AlphaFoldDB" id="A0A8K0HA01"/>
<accession>A0A8K0HA01</accession>
<dbReference type="InterPro" id="IPR011009">
    <property type="entry name" value="Kinase-like_dom_sf"/>
</dbReference>
<feature type="region of interest" description="Disordered" evidence="4">
    <location>
        <begin position="140"/>
        <end position="170"/>
    </location>
</feature>
<feature type="compositionally biased region" description="Polar residues" evidence="4">
    <location>
        <begin position="159"/>
        <end position="168"/>
    </location>
</feature>
<keyword evidence="2" id="KW-0677">Repeat</keyword>
<evidence type="ECO:0000259" key="5">
    <source>
        <dbReference type="PROSITE" id="PS50011"/>
    </source>
</evidence>
<dbReference type="Pfam" id="PF07714">
    <property type="entry name" value="PK_Tyr_Ser-Thr"/>
    <property type="match status" value="1"/>
</dbReference>
<evidence type="ECO:0000256" key="2">
    <source>
        <dbReference type="ARBA" id="ARBA00022737"/>
    </source>
</evidence>
<evidence type="ECO:0000313" key="6">
    <source>
        <dbReference type="EMBL" id="KAF3448110.1"/>
    </source>
</evidence>
<dbReference type="Proteomes" id="UP000796880">
    <property type="component" value="Unassembled WGS sequence"/>
</dbReference>
<evidence type="ECO:0000256" key="1">
    <source>
        <dbReference type="ARBA" id="ARBA00022614"/>
    </source>
</evidence>
<dbReference type="InterPro" id="IPR032675">
    <property type="entry name" value="LRR_dom_sf"/>
</dbReference>